<dbReference type="RefSeq" id="WP_158522498.1">
    <property type="nucleotide sequence ID" value="NZ_CP019606.1"/>
</dbReference>
<sequence>MDNRIGTVAALRVGRVVSQPWGPKGVPSAAVKAAVEGPLRLGVLGFDGDEHGDTVNHGGQAKAALAYARHRYDDWRGIGLDLPDGGFFENLTLDSPGTDDGTVVLGETWRIGNATVRVTQPRSPCYKLAKRWGIDDLVLRVQQTGWSGWYLAVVEEGVVGPGDPVVLVDRPAGAPTMAEISRIMERDKHDLDGARRLIDAPGLPERWVAKLERRLASRPDSDAARLLGPTED</sequence>
<dbReference type="KEGG" id="tes:BW730_06405"/>
<organism evidence="2 3">
    <name type="scientific">Tessaracoccus aquimaris</name>
    <dbReference type="NCBI Taxonomy" id="1332264"/>
    <lineage>
        <taxon>Bacteria</taxon>
        <taxon>Bacillati</taxon>
        <taxon>Actinomycetota</taxon>
        <taxon>Actinomycetes</taxon>
        <taxon>Propionibacteriales</taxon>
        <taxon>Propionibacteriaceae</taxon>
        <taxon>Tessaracoccus</taxon>
    </lineage>
</organism>
<evidence type="ECO:0000313" key="3">
    <source>
        <dbReference type="Proteomes" id="UP000188145"/>
    </source>
</evidence>
<accession>A0A1Q2CM94</accession>
<dbReference type="GO" id="GO:0003824">
    <property type="term" value="F:catalytic activity"/>
    <property type="evidence" value="ECO:0007669"/>
    <property type="project" value="InterPro"/>
</dbReference>
<protein>
    <recommendedName>
        <fullName evidence="1">MOSC domain-containing protein</fullName>
    </recommendedName>
</protein>
<dbReference type="Proteomes" id="UP000188145">
    <property type="component" value="Chromosome"/>
</dbReference>
<dbReference type="OrthoDB" id="9786134at2"/>
<proteinExistence type="predicted"/>
<dbReference type="Pfam" id="PF03475">
    <property type="entry name" value="YiiM_3-alpha"/>
    <property type="match status" value="1"/>
</dbReference>
<reference evidence="3" key="1">
    <citation type="submission" date="2017-02" db="EMBL/GenBank/DDBJ databases">
        <title>Tessaracoccus aquaemaris sp. nov., isolated from the intestine of a Korean rockfish, Sebastes schlegelii, in a marine aquaculture pond.</title>
        <authorList>
            <person name="Tak E.J."/>
            <person name="Bae J.-W."/>
        </authorList>
    </citation>
    <scope>NUCLEOTIDE SEQUENCE [LARGE SCALE GENOMIC DNA]</scope>
    <source>
        <strain evidence="3">NSG39</strain>
    </source>
</reference>
<dbReference type="PANTHER" id="PTHR30212">
    <property type="entry name" value="PROTEIN YIIM"/>
    <property type="match status" value="1"/>
</dbReference>
<dbReference type="AlphaFoldDB" id="A0A1Q2CM94"/>
<dbReference type="InterPro" id="IPR052353">
    <property type="entry name" value="Benzoxazolinone_Detox_Enz"/>
</dbReference>
<name>A0A1Q2CM94_9ACTN</name>
<gene>
    <name evidence="2" type="ORF">BW730_06405</name>
</gene>
<dbReference type="GO" id="GO:0030170">
    <property type="term" value="F:pyridoxal phosphate binding"/>
    <property type="evidence" value="ECO:0007669"/>
    <property type="project" value="InterPro"/>
</dbReference>
<dbReference type="PANTHER" id="PTHR30212:SF2">
    <property type="entry name" value="PROTEIN YIIM"/>
    <property type="match status" value="1"/>
</dbReference>
<dbReference type="SUPFAM" id="SSF50800">
    <property type="entry name" value="PK beta-barrel domain-like"/>
    <property type="match status" value="1"/>
</dbReference>
<dbReference type="InterPro" id="IPR005163">
    <property type="entry name" value="Tri_helical_YiiM-like"/>
</dbReference>
<dbReference type="Gene3D" id="2.40.33.20">
    <property type="entry name" value="PK beta-barrel domain-like"/>
    <property type="match status" value="1"/>
</dbReference>
<dbReference type="STRING" id="1332264.BW730_06405"/>
<dbReference type="InterPro" id="IPR005302">
    <property type="entry name" value="MoCF_Sase_C"/>
</dbReference>
<keyword evidence="3" id="KW-1185">Reference proteome</keyword>
<dbReference type="InterPro" id="IPR011037">
    <property type="entry name" value="Pyrv_Knase-like_insert_dom_sf"/>
</dbReference>
<dbReference type="EMBL" id="CP019606">
    <property type="protein sequence ID" value="AQP47195.1"/>
    <property type="molecule type" value="Genomic_DNA"/>
</dbReference>
<evidence type="ECO:0000313" key="2">
    <source>
        <dbReference type="EMBL" id="AQP47195.1"/>
    </source>
</evidence>
<dbReference type="PROSITE" id="PS51340">
    <property type="entry name" value="MOSC"/>
    <property type="match status" value="1"/>
</dbReference>
<dbReference type="Pfam" id="PF03473">
    <property type="entry name" value="MOSC"/>
    <property type="match status" value="1"/>
</dbReference>
<dbReference type="GO" id="GO:0030151">
    <property type="term" value="F:molybdenum ion binding"/>
    <property type="evidence" value="ECO:0007669"/>
    <property type="project" value="InterPro"/>
</dbReference>
<feature type="domain" description="MOSC" evidence="1">
    <location>
        <begin position="33"/>
        <end position="168"/>
    </location>
</feature>
<evidence type="ECO:0000259" key="1">
    <source>
        <dbReference type="PROSITE" id="PS51340"/>
    </source>
</evidence>